<feature type="chain" id="PRO_5039951247" evidence="1">
    <location>
        <begin position="17"/>
        <end position="128"/>
    </location>
</feature>
<protein>
    <submittedName>
        <fullName evidence="2">Uncharacterized protein</fullName>
    </submittedName>
</protein>
<accession>A0A9J5Y6E0</accession>
<evidence type="ECO:0000256" key="1">
    <source>
        <dbReference type="SAM" id="SignalP"/>
    </source>
</evidence>
<dbReference type="EMBL" id="JACXVP010000007">
    <property type="protein sequence ID" value="KAG5595463.1"/>
    <property type="molecule type" value="Genomic_DNA"/>
</dbReference>
<dbReference type="Proteomes" id="UP000824120">
    <property type="component" value="Chromosome 7"/>
</dbReference>
<organism evidence="2 3">
    <name type="scientific">Solanum commersonii</name>
    <name type="common">Commerson's wild potato</name>
    <name type="synonym">Commerson's nightshade</name>
    <dbReference type="NCBI Taxonomy" id="4109"/>
    <lineage>
        <taxon>Eukaryota</taxon>
        <taxon>Viridiplantae</taxon>
        <taxon>Streptophyta</taxon>
        <taxon>Embryophyta</taxon>
        <taxon>Tracheophyta</taxon>
        <taxon>Spermatophyta</taxon>
        <taxon>Magnoliopsida</taxon>
        <taxon>eudicotyledons</taxon>
        <taxon>Gunneridae</taxon>
        <taxon>Pentapetalae</taxon>
        <taxon>asterids</taxon>
        <taxon>lamiids</taxon>
        <taxon>Solanales</taxon>
        <taxon>Solanaceae</taxon>
        <taxon>Solanoideae</taxon>
        <taxon>Solaneae</taxon>
        <taxon>Solanum</taxon>
    </lineage>
</organism>
<feature type="signal peptide" evidence="1">
    <location>
        <begin position="1"/>
        <end position="16"/>
    </location>
</feature>
<name>A0A9J5Y6E0_SOLCO</name>
<comment type="caution">
    <text evidence="2">The sequence shown here is derived from an EMBL/GenBank/DDBJ whole genome shotgun (WGS) entry which is preliminary data.</text>
</comment>
<keyword evidence="1" id="KW-0732">Signal</keyword>
<dbReference type="AlphaFoldDB" id="A0A9J5Y6E0"/>
<sequence>MHVLLSLSCGVIFLVCIDLEHRDEACVVCDIEVIFGKCYDVEVSSSKCHDAEVFSRKYYDDGVISDKCYDDEVISSKCYHVEVISAKCYDTEVLSLDSHDLLLLFGNLENKKLQLRISSLVKDLRGRG</sequence>
<reference evidence="2 3" key="1">
    <citation type="submission" date="2020-09" db="EMBL/GenBank/DDBJ databases">
        <title>De no assembly of potato wild relative species, Solanum commersonii.</title>
        <authorList>
            <person name="Cho K."/>
        </authorList>
    </citation>
    <scope>NUCLEOTIDE SEQUENCE [LARGE SCALE GENOMIC DNA]</scope>
    <source>
        <strain evidence="2">LZ3.2</strain>
        <tissue evidence="2">Leaf</tissue>
    </source>
</reference>
<proteinExistence type="predicted"/>
<evidence type="ECO:0000313" key="2">
    <source>
        <dbReference type="EMBL" id="KAG5595463.1"/>
    </source>
</evidence>
<gene>
    <name evidence="2" type="ORF">H5410_036695</name>
</gene>
<keyword evidence="3" id="KW-1185">Reference proteome</keyword>
<evidence type="ECO:0000313" key="3">
    <source>
        <dbReference type="Proteomes" id="UP000824120"/>
    </source>
</evidence>